<dbReference type="AlphaFoldDB" id="A0A382TW43"/>
<protein>
    <recommendedName>
        <fullName evidence="2">Cohesin domain-containing protein</fullName>
    </recommendedName>
</protein>
<gene>
    <name evidence="1" type="ORF">METZ01_LOCUS378786</name>
</gene>
<dbReference type="GO" id="GO:0030246">
    <property type="term" value="F:carbohydrate binding"/>
    <property type="evidence" value="ECO:0007669"/>
    <property type="project" value="InterPro"/>
</dbReference>
<feature type="non-terminal residue" evidence="1">
    <location>
        <position position="199"/>
    </location>
</feature>
<name>A0A382TW43_9ZZZZ</name>
<dbReference type="InterPro" id="IPR008965">
    <property type="entry name" value="CBM2/CBM3_carb-bd_dom_sf"/>
</dbReference>
<reference evidence="1" key="1">
    <citation type="submission" date="2018-05" db="EMBL/GenBank/DDBJ databases">
        <authorList>
            <person name="Lanie J.A."/>
            <person name="Ng W.-L."/>
            <person name="Kazmierczak K.M."/>
            <person name="Andrzejewski T.M."/>
            <person name="Davidsen T.M."/>
            <person name="Wayne K.J."/>
            <person name="Tettelin H."/>
            <person name="Glass J.I."/>
            <person name="Rusch D."/>
            <person name="Podicherti R."/>
            <person name="Tsui H.-C.T."/>
            <person name="Winkler M.E."/>
        </authorList>
    </citation>
    <scope>NUCLEOTIDE SEQUENCE</scope>
</reference>
<proteinExistence type="predicted"/>
<dbReference type="Gene3D" id="2.60.40.680">
    <property type="match status" value="1"/>
</dbReference>
<evidence type="ECO:0000313" key="1">
    <source>
        <dbReference type="EMBL" id="SVD25932.1"/>
    </source>
</evidence>
<evidence type="ECO:0008006" key="2">
    <source>
        <dbReference type="Google" id="ProtNLM"/>
    </source>
</evidence>
<dbReference type="SUPFAM" id="SSF49384">
    <property type="entry name" value="Carbohydrate-binding domain"/>
    <property type="match status" value="1"/>
</dbReference>
<organism evidence="1">
    <name type="scientific">marine metagenome</name>
    <dbReference type="NCBI Taxonomy" id="408172"/>
    <lineage>
        <taxon>unclassified sequences</taxon>
        <taxon>metagenomes</taxon>
        <taxon>ecological metagenomes</taxon>
    </lineage>
</organism>
<accession>A0A382TW43</accession>
<dbReference type="EMBL" id="UINC01139404">
    <property type="protein sequence ID" value="SVD25932.1"/>
    <property type="molecule type" value="Genomic_DNA"/>
</dbReference>
<sequence length="199" mass="21355">MMRHSNNIVMIAICWFGILTTLTAEENSVWVEDATVGEQVKIILANDNELGGVQFSIVFPEEFSVGDITSLGRATQLDVYTNIPEPGLLNVVMLDMGGSVIIPSKSPVLGIEFLLPDTSGVFPVELDNVSFSDTEGNTISGSAAGGYIIANANAMRVENGSGEIQVNMYNNFQVAGVQFTLEFDAGIITLDDIIQSDWG</sequence>